<evidence type="ECO:0000313" key="3">
    <source>
        <dbReference type="Proteomes" id="UP000295433"/>
    </source>
</evidence>
<name>A0A4V6P2Y9_9GAMM</name>
<feature type="transmembrane region" description="Helical" evidence="1">
    <location>
        <begin position="7"/>
        <end position="29"/>
    </location>
</feature>
<comment type="caution">
    <text evidence="2">The sequence shown here is derived from an EMBL/GenBank/DDBJ whole genome shotgun (WGS) entry which is preliminary data.</text>
</comment>
<protein>
    <submittedName>
        <fullName evidence="2">Uncharacterized protein</fullName>
    </submittedName>
</protein>
<keyword evidence="3" id="KW-1185">Reference proteome</keyword>
<keyword evidence="1" id="KW-1133">Transmembrane helix</keyword>
<accession>A0A4V6P2Y9</accession>
<proteinExistence type="predicted"/>
<keyword evidence="1" id="KW-0472">Membrane</keyword>
<organism evidence="2 3">
    <name type="scientific">Samsonia erythrinae</name>
    <dbReference type="NCBI Taxonomy" id="160434"/>
    <lineage>
        <taxon>Bacteria</taxon>
        <taxon>Pseudomonadati</taxon>
        <taxon>Pseudomonadota</taxon>
        <taxon>Gammaproteobacteria</taxon>
        <taxon>Enterobacterales</taxon>
        <taxon>Pectobacteriaceae</taxon>
        <taxon>Samsonia</taxon>
    </lineage>
</organism>
<dbReference type="Proteomes" id="UP000295433">
    <property type="component" value="Unassembled WGS sequence"/>
</dbReference>
<reference evidence="2 3" key="1">
    <citation type="submission" date="2019-03" db="EMBL/GenBank/DDBJ databases">
        <title>Genomic Encyclopedia of Type Strains, Phase IV (KMG-IV): sequencing the most valuable type-strain genomes for metagenomic binning, comparative biology and taxonomic classification.</title>
        <authorList>
            <person name="Goeker M."/>
        </authorList>
    </citation>
    <scope>NUCLEOTIDE SEQUENCE [LARGE SCALE GENOMIC DNA]</scope>
    <source>
        <strain evidence="2 3">DSM 16730</strain>
    </source>
</reference>
<dbReference type="EMBL" id="SMBY01000002">
    <property type="protein sequence ID" value="TCV07609.1"/>
    <property type="molecule type" value="Genomic_DNA"/>
</dbReference>
<evidence type="ECO:0000313" key="2">
    <source>
        <dbReference type="EMBL" id="TCV07609.1"/>
    </source>
</evidence>
<gene>
    <name evidence="2" type="ORF">EDC54_102167</name>
</gene>
<evidence type="ECO:0000256" key="1">
    <source>
        <dbReference type="SAM" id="Phobius"/>
    </source>
</evidence>
<dbReference type="AlphaFoldDB" id="A0A4V6P2Y9"/>
<sequence length="30" mass="3371">MKYSSHTLKIVILFLILISLVNIIILLSAT</sequence>
<keyword evidence="1" id="KW-0812">Transmembrane</keyword>